<dbReference type="PANTHER" id="PTHR43479:SF11">
    <property type="entry name" value="ACREF_ENVCD OPERON REPRESSOR-RELATED"/>
    <property type="match status" value="1"/>
</dbReference>
<feature type="domain" description="HTH tetR-type" evidence="4">
    <location>
        <begin position="24"/>
        <end position="84"/>
    </location>
</feature>
<dbReference type="PANTHER" id="PTHR43479">
    <property type="entry name" value="ACREF/ENVCD OPERON REPRESSOR-RELATED"/>
    <property type="match status" value="1"/>
</dbReference>
<evidence type="ECO:0000313" key="5">
    <source>
        <dbReference type="EMBL" id="GAA4931364.1"/>
    </source>
</evidence>
<dbReference type="Pfam" id="PF00440">
    <property type="entry name" value="TetR_N"/>
    <property type="match status" value="1"/>
</dbReference>
<dbReference type="Proteomes" id="UP001409585">
    <property type="component" value="Unassembled WGS sequence"/>
</dbReference>
<dbReference type="EMBL" id="BAABLX010000004">
    <property type="protein sequence ID" value="GAA4931364.1"/>
    <property type="molecule type" value="Genomic_DNA"/>
</dbReference>
<dbReference type="RefSeq" id="WP_345416353.1">
    <property type="nucleotide sequence ID" value="NZ_AP031496.1"/>
</dbReference>
<evidence type="ECO:0000256" key="3">
    <source>
        <dbReference type="SAM" id="MobiDB-lite"/>
    </source>
</evidence>
<evidence type="ECO:0000256" key="2">
    <source>
        <dbReference type="PROSITE-ProRule" id="PRU00335"/>
    </source>
</evidence>
<dbReference type="Gene3D" id="1.10.357.10">
    <property type="entry name" value="Tetracycline Repressor, domain 2"/>
    <property type="match status" value="1"/>
</dbReference>
<evidence type="ECO:0000313" key="6">
    <source>
        <dbReference type="Proteomes" id="UP001409585"/>
    </source>
</evidence>
<dbReference type="InterPro" id="IPR001647">
    <property type="entry name" value="HTH_TetR"/>
</dbReference>
<dbReference type="InterPro" id="IPR009057">
    <property type="entry name" value="Homeodomain-like_sf"/>
</dbReference>
<dbReference type="SUPFAM" id="SSF46689">
    <property type="entry name" value="Homeodomain-like"/>
    <property type="match status" value="1"/>
</dbReference>
<dbReference type="PROSITE" id="PS50977">
    <property type="entry name" value="HTH_TETR_2"/>
    <property type="match status" value="1"/>
</dbReference>
<accession>A0AAV3TX26</accession>
<proteinExistence type="predicted"/>
<dbReference type="PRINTS" id="PR00455">
    <property type="entry name" value="HTHTETR"/>
</dbReference>
<dbReference type="AlphaFoldDB" id="A0AAV3TX26"/>
<protein>
    <submittedName>
        <fullName evidence="5">TetR/AcrR family transcriptional regulator</fullName>
    </submittedName>
</protein>
<comment type="caution">
    <text evidence="5">The sequence shown here is derived from an EMBL/GenBank/DDBJ whole genome shotgun (WGS) entry which is preliminary data.</text>
</comment>
<evidence type="ECO:0000259" key="4">
    <source>
        <dbReference type="PROSITE" id="PS50977"/>
    </source>
</evidence>
<name>A0AAV3TX26_9ALTE</name>
<organism evidence="5 6">
    <name type="scientific">Halioxenophilus aromaticivorans</name>
    <dbReference type="NCBI Taxonomy" id="1306992"/>
    <lineage>
        <taxon>Bacteria</taxon>
        <taxon>Pseudomonadati</taxon>
        <taxon>Pseudomonadota</taxon>
        <taxon>Gammaproteobacteria</taxon>
        <taxon>Alteromonadales</taxon>
        <taxon>Alteromonadaceae</taxon>
        <taxon>Halioxenophilus</taxon>
    </lineage>
</organism>
<reference evidence="6" key="1">
    <citation type="journal article" date="2019" name="Int. J. Syst. Evol. Microbiol.">
        <title>The Global Catalogue of Microorganisms (GCM) 10K type strain sequencing project: providing services to taxonomists for standard genome sequencing and annotation.</title>
        <authorList>
            <consortium name="The Broad Institute Genomics Platform"/>
            <consortium name="The Broad Institute Genome Sequencing Center for Infectious Disease"/>
            <person name="Wu L."/>
            <person name="Ma J."/>
        </authorList>
    </citation>
    <scope>NUCLEOTIDE SEQUENCE [LARGE SCALE GENOMIC DNA]</scope>
    <source>
        <strain evidence="6">JCM 19134</strain>
    </source>
</reference>
<sequence>MRESDKNSGNPKIWKKKPRQDRSKNTVNCILEAARKIFSEYGFQETKSEDIAKRAGVGVASLYDYFPNKTAIATALVETVTFDIIDDVRNIFLVNTYESDSFRTGLPIVVERIYENYKNNKDVLIVLISEVPDLKNSHLYSIERLIHQASQIFLRMYWDEIPINNLHKAHAFINLVFTASIKEYISTRTPELNEDEFLKEITELILTYLTQPQGSIE</sequence>
<keyword evidence="1 2" id="KW-0238">DNA-binding</keyword>
<dbReference type="GO" id="GO:0003677">
    <property type="term" value="F:DNA binding"/>
    <property type="evidence" value="ECO:0007669"/>
    <property type="project" value="UniProtKB-UniRule"/>
</dbReference>
<keyword evidence="6" id="KW-1185">Reference proteome</keyword>
<dbReference type="InterPro" id="IPR050624">
    <property type="entry name" value="HTH-type_Tx_Regulator"/>
</dbReference>
<gene>
    <name evidence="5" type="ORF">GCM10025791_04340</name>
</gene>
<feature type="region of interest" description="Disordered" evidence="3">
    <location>
        <begin position="1"/>
        <end position="21"/>
    </location>
</feature>
<evidence type="ECO:0000256" key="1">
    <source>
        <dbReference type="ARBA" id="ARBA00023125"/>
    </source>
</evidence>
<feature type="DNA-binding region" description="H-T-H motif" evidence="2">
    <location>
        <begin position="47"/>
        <end position="66"/>
    </location>
</feature>